<protein>
    <submittedName>
        <fullName evidence="2">Uncharacterized protein</fullName>
    </submittedName>
</protein>
<keyword evidence="1" id="KW-1133">Transmembrane helix</keyword>
<organism evidence="2 3">
    <name type="scientific">Trypanosoma cruzi</name>
    <dbReference type="NCBI Taxonomy" id="5693"/>
    <lineage>
        <taxon>Eukaryota</taxon>
        <taxon>Discoba</taxon>
        <taxon>Euglenozoa</taxon>
        <taxon>Kinetoplastea</taxon>
        <taxon>Metakinetoplastina</taxon>
        <taxon>Trypanosomatida</taxon>
        <taxon>Trypanosomatidae</taxon>
        <taxon>Trypanosoma</taxon>
        <taxon>Schizotrypanum</taxon>
    </lineage>
</organism>
<dbReference type="VEuPathDB" id="TriTrypDB:ECC02_012492"/>
<evidence type="ECO:0000313" key="3">
    <source>
        <dbReference type="Proteomes" id="UP000583944"/>
    </source>
</evidence>
<evidence type="ECO:0000313" key="2">
    <source>
        <dbReference type="EMBL" id="KAF5214866.1"/>
    </source>
</evidence>
<gene>
    <name evidence="2" type="ORF">ECC02_012492</name>
</gene>
<dbReference type="VEuPathDB" id="TriTrypDB:BCY84_13839"/>
<accession>A0A7J6XKY4</accession>
<dbReference type="EMBL" id="JABDHM010000411">
    <property type="protein sequence ID" value="KAF5214866.1"/>
    <property type="molecule type" value="Genomic_DNA"/>
</dbReference>
<evidence type="ECO:0000256" key="1">
    <source>
        <dbReference type="SAM" id="Phobius"/>
    </source>
</evidence>
<proteinExistence type="predicted"/>
<name>A0A7J6XKY4_TRYCR</name>
<keyword evidence="1" id="KW-0812">Transmembrane</keyword>
<keyword evidence="1" id="KW-0472">Membrane</keyword>
<dbReference type="AlphaFoldDB" id="A0A7J6XKY4"/>
<feature type="transmembrane region" description="Helical" evidence="1">
    <location>
        <begin position="41"/>
        <end position="62"/>
    </location>
</feature>
<reference evidence="2 3" key="1">
    <citation type="journal article" date="2019" name="Genome Biol. Evol.">
        <title>Nanopore Sequencing Significantly Improves Genome Assembly of the Protozoan Parasite Trypanosoma cruzi.</title>
        <authorList>
            <person name="Diaz-Viraque F."/>
            <person name="Pita S."/>
            <person name="Greif G."/>
            <person name="de Souza R.C.M."/>
            <person name="Iraola G."/>
            <person name="Robello C."/>
        </authorList>
    </citation>
    <scope>NUCLEOTIDE SEQUENCE [LARGE SCALE GENOMIC DNA]</scope>
    <source>
        <strain evidence="2 3">Berenice</strain>
    </source>
</reference>
<comment type="caution">
    <text evidence="2">The sequence shown here is derived from an EMBL/GenBank/DDBJ whole genome shotgun (WGS) entry which is preliminary data.</text>
</comment>
<feature type="transmembrane region" description="Helical" evidence="1">
    <location>
        <begin position="101"/>
        <end position="122"/>
    </location>
</feature>
<dbReference type="Proteomes" id="UP000583944">
    <property type="component" value="Unassembled WGS sequence"/>
</dbReference>
<sequence>MRAPLPRVGGWESSLRVRCVLAAGLWPYPVGRGTELEAVELCLFSFLSIGVWLLAVCAFFVWRAESSHPRTDGTAMVRVCVRAGVELPARARVLAVLFPPVVFFFCVLQLLTVFPVIISSFVPAWSGRMLTGHVDFECLLTASIHLPSPVCLSFPVGCGVLHRVRAGPHTPTARRDLPCCCSFLWAMVLRAVPYRFYFFPHLAWVLCSAPH</sequence>